<sequence>MLTATYKSVPYYMSIDFSDEDLLLGFKLHNRPFYVSGYVREQRVHQILIENGSVVNIMSKSTMRQLGILIDELLNSKLASNPPILCYVPLSRCKKRGSLFMESPKGLKVGDIKLLKESFTTPLTKITKEEIKIDLMEVNLAQRWTEDGFNPKAYKLMAKAGYDFTTHAGFKSLKIHEQQKLSLTQKKLLREGHAIPVSRKGLRYKSSESVNITRKRKKKAVDNNHITIVEVDNMEEKRGDREGETSCHHITIVEESEIETPEEGVKDVPQSLEDGDQSTIDELKEMNLGTIEEPQETFINASLSSKEEDKYASLLTEYRDIFAWSYKEMPEIDPKVAVHHLVIKQGYRSIKQGQRHFRPKLIP</sequence>
<accession>A0A5A7TSL4</accession>
<dbReference type="Proteomes" id="UP000321393">
    <property type="component" value="Unassembled WGS sequence"/>
</dbReference>
<proteinExistence type="predicted"/>
<name>A0A5A7TSL4_CUCMM</name>
<evidence type="ECO:0000313" key="1">
    <source>
        <dbReference type="EMBL" id="KAA0046533.1"/>
    </source>
</evidence>
<dbReference type="AlphaFoldDB" id="A0A5A7TSL4"/>
<reference evidence="1 2" key="1">
    <citation type="submission" date="2019-08" db="EMBL/GenBank/DDBJ databases">
        <title>Draft genome sequences of two oriental melons (Cucumis melo L. var makuwa).</title>
        <authorList>
            <person name="Kwon S.-Y."/>
        </authorList>
    </citation>
    <scope>NUCLEOTIDE SEQUENCE [LARGE SCALE GENOMIC DNA]</scope>
    <source>
        <strain evidence="2">cv. SW 3</strain>
        <tissue evidence="1">Leaf</tissue>
    </source>
</reference>
<protein>
    <recommendedName>
        <fullName evidence="3">Ty3-gypsy retrotransposon protein</fullName>
    </recommendedName>
</protein>
<organism evidence="1 2">
    <name type="scientific">Cucumis melo var. makuwa</name>
    <name type="common">Oriental melon</name>
    <dbReference type="NCBI Taxonomy" id="1194695"/>
    <lineage>
        <taxon>Eukaryota</taxon>
        <taxon>Viridiplantae</taxon>
        <taxon>Streptophyta</taxon>
        <taxon>Embryophyta</taxon>
        <taxon>Tracheophyta</taxon>
        <taxon>Spermatophyta</taxon>
        <taxon>Magnoliopsida</taxon>
        <taxon>eudicotyledons</taxon>
        <taxon>Gunneridae</taxon>
        <taxon>Pentapetalae</taxon>
        <taxon>rosids</taxon>
        <taxon>fabids</taxon>
        <taxon>Cucurbitales</taxon>
        <taxon>Cucurbitaceae</taxon>
        <taxon>Benincaseae</taxon>
        <taxon>Cucumis</taxon>
    </lineage>
</organism>
<evidence type="ECO:0008006" key="3">
    <source>
        <dbReference type="Google" id="ProtNLM"/>
    </source>
</evidence>
<gene>
    <name evidence="1" type="ORF">E6C27_scaffold114G00500</name>
</gene>
<dbReference type="EMBL" id="SSTE01014001">
    <property type="protein sequence ID" value="KAA0046533.1"/>
    <property type="molecule type" value="Genomic_DNA"/>
</dbReference>
<comment type="caution">
    <text evidence="1">The sequence shown here is derived from an EMBL/GenBank/DDBJ whole genome shotgun (WGS) entry which is preliminary data.</text>
</comment>
<evidence type="ECO:0000313" key="2">
    <source>
        <dbReference type="Proteomes" id="UP000321393"/>
    </source>
</evidence>
<dbReference type="OrthoDB" id="1928766at2759"/>